<dbReference type="GO" id="GO:0046256">
    <property type="term" value="P:2,4,6-trinitrotoluene catabolic process"/>
    <property type="evidence" value="ECO:0007669"/>
    <property type="project" value="TreeGrafter"/>
</dbReference>
<comment type="similarity">
    <text evidence="2">Belongs to the nitroreductase family.</text>
</comment>
<comment type="cofactor">
    <cofactor evidence="1">
        <name>FMN</name>
        <dbReference type="ChEBI" id="CHEBI:58210"/>
    </cofactor>
</comment>
<evidence type="ECO:0000313" key="10">
    <source>
        <dbReference type="Proteomes" id="UP000036873"/>
    </source>
</evidence>
<evidence type="ECO:0000259" key="8">
    <source>
        <dbReference type="Pfam" id="PF00881"/>
    </source>
</evidence>
<dbReference type="EMBL" id="LGYO01000007">
    <property type="protein sequence ID" value="KNZ43202.1"/>
    <property type="molecule type" value="Genomic_DNA"/>
</dbReference>
<keyword evidence="4" id="KW-0288">FMN</keyword>
<dbReference type="Pfam" id="PF00881">
    <property type="entry name" value="Nitroreductase"/>
    <property type="match status" value="1"/>
</dbReference>
<dbReference type="InterPro" id="IPR050627">
    <property type="entry name" value="Nitroreductase/BluB"/>
</dbReference>
<dbReference type="CDD" id="cd02149">
    <property type="entry name" value="NfsB-like"/>
    <property type="match status" value="1"/>
</dbReference>
<evidence type="ECO:0000256" key="4">
    <source>
        <dbReference type="ARBA" id="ARBA00022643"/>
    </source>
</evidence>
<keyword evidence="5" id="KW-0521">NADP</keyword>
<evidence type="ECO:0000313" key="9">
    <source>
        <dbReference type="EMBL" id="KNZ43202.1"/>
    </source>
</evidence>
<dbReference type="PANTHER" id="PTHR23026">
    <property type="entry name" value="NADPH NITROREDUCTASE"/>
    <property type="match status" value="1"/>
</dbReference>
<reference evidence="10" key="1">
    <citation type="submission" date="2015-07" db="EMBL/GenBank/DDBJ databases">
        <title>Draft genome sequence of Acetobacterium bakii DSM 8293, a potential psychrophilic chemical producer through syngas fermentation.</title>
        <authorList>
            <person name="Song Y."/>
            <person name="Hwang S."/>
            <person name="Cho B.-K."/>
        </authorList>
    </citation>
    <scope>NUCLEOTIDE SEQUENCE [LARGE SCALE GENOMIC DNA]</scope>
    <source>
        <strain evidence="10">DSM 8239</strain>
    </source>
</reference>
<name>A0A0L6U4C0_9FIRM</name>
<keyword evidence="7" id="KW-0520">NAD</keyword>
<dbReference type="Proteomes" id="UP000036873">
    <property type="component" value="Unassembled WGS sequence"/>
</dbReference>
<dbReference type="InterPro" id="IPR033878">
    <property type="entry name" value="NfsB-like"/>
</dbReference>
<evidence type="ECO:0000256" key="2">
    <source>
        <dbReference type="ARBA" id="ARBA00007118"/>
    </source>
</evidence>
<dbReference type="InterPro" id="IPR000415">
    <property type="entry name" value="Nitroreductase-like"/>
</dbReference>
<dbReference type="Gene3D" id="3.40.109.10">
    <property type="entry name" value="NADH Oxidase"/>
    <property type="match status" value="1"/>
</dbReference>
<protein>
    <recommendedName>
        <fullName evidence="8">Nitroreductase domain-containing protein</fullName>
    </recommendedName>
</protein>
<evidence type="ECO:0000256" key="6">
    <source>
        <dbReference type="ARBA" id="ARBA00023002"/>
    </source>
</evidence>
<dbReference type="GO" id="GO:0005829">
    <property type="term" value="C:cytosol"/>
    <property type="evidence" value="ECO:0007669"/>
    <property type="project" value="TreeGrafter"/>
</dbReference>
<dbReference type="GO" id="GO:0046857">
    <property type="term" value="F:oxidoreductase activity, acting on other nitrogenous compounds as donors, with NAD or NADP as acceptor"/>
    <property type="evidence" value="ECO:0007669"/>
    <property type="project" value="TreeGrafter"/>
</dbReference>
<keyword evidence="10" id="KW-1185">Reference proteome</keyword>
<keyword evidence="3" id="KW-0285">Flavoprotein</keyword>
<dbReference type="STRING" id="52689.AKG39_03260"/>
<evidence type="ECO:0000256" key="5">
    <source>
        <dbReference type="ARBA" id="ARBA00022857"/>
    </source>
</evidence>
<dbReference type="AlphaFoldDB" id="A0A0L6U4C0"/>
<dbReference type="PANTHER" id="PTHR23026:SF125">
    <property type="entry name" value="OXYGEN-INSENSITIVE NAD(P)H NITROREDUCTASE"/>
    <property type="match status" value="1"/>
</dbReference>
<gene>
    <name evidence="9" type="ORF">AKG39_03260</name>
</gene>
<dbReference type="SUPFAM" id="SSF55469">
    <property type="entry name" value="FMN-dependent nitroreductase-like"/>
    <property type="match status" value="1"/>
</dbReference>
<dbReference type="InterPro" id="IPR029479">
    <property type="entry name" value="Nitroreductase"/>
</dbReference>
<organism evidence="9 10">
    <name type="scientific">Acetobacterium bakii</name>
    <dbReference type="NCBI Taxonomy" id="52689"/>
    <lineage>
        <taxon>Bacteria</taxon>
        <taxon>Bacillati</taxon>
        <taxon>Bacillota</taxon>
        <taxon>Clostridia</taxon>
        <taxon>Eubacteriales</taxon>
        <taxon>Eubacteriaceae</taxon>
        <taxon>Acetobacterium</taxon>
    </lineage>
</organism>
<accession>A0A0L6U4C0</accession>
<evidence type="ECO:0000256" key="1">
    <source>
        <dbReference type="ARBA" id="ARBA00001917"/>
    </source>
</evidence>
<feature type="domain" description="Nitroreductase" evidence="8">
    <location>
        <begin position="11"/>
        <end position="177"/>
    </location>
</feature>
<comment type="caution">
    <text evidence="9">The sequence shown here is derived from an EMBL/GenBank/DDBJ whole genome shotgun (WGS) entry which is preliminary data.</text>
</comment>
<evidence type="ECO:0000256" key="7">
    <source>
        <dbReference type="ARBA" id="ARBA00023027"/>
    </source>
</evidence>
<evidence type="ECO:0000256" key="3">
    <source>
        <dbReference type="ARBA" id="ARBA00022630"/>
    </source>
</evidence>
<keyword evidence="6" id="KW-0560">Oxidoreductase</keyword>
<sequence length="219" mass="25540">MRELILDTFNNRYTCKGYDNTKKVSDEDFRVIMEAARLSPSSMGLEPWKFVLLNNKDIKEKIKPYSWGAEVSLDGASHFVLILARKQKDMKYDSDYVEYMMNDIQHFTDELRTARKNKLKSFQEDDLKLLENDRAFFDWSCKQTYIPLANMLTAAALLGVDSTPMEGFDKEKVEKVLIEEGVLDPEHFGLATMIAFGYKNREHRPKTRRSLEEVMEVVE</sequence>
<proteinExistence type="inferred from homology"/>
<dbReference type="PATRIC" id="fig|52689.4.peg.3582"/>